<comment type="caution">
    <text evidence="2">The sequence shown here is derived from an EMBL/GenBank/DDBJ whole genome shotgun (WGS) entry which is preliminary data.</text>
</comment>
<evidence type="ECO:0000313" key="2">
    <source>
        <dbReference type="EMBL" id="MDO2410012.1"/>
    </source>
</evidence>
<evidence type="ECO:0000313" key="3">
    <source>
        <dbReference type="Proteomes" id="UP001171111"/>
    </source>
</evidence>
<evidence type="ECO:0000256" key="1">
    <source>
        <dbReference type="SAM" id="SignalP"/>
    </source>
</evidence>
<dbReference type="RefSeq" id="WP_302244788.1">
    <property type="nucleotide sequence ID" value="NZ_JAULJQ010000010.1"/>
</dbReference>
<protein>
    <submittedName>
        <fullName evidence="2">TrbM/KikA/MpfK family conjugal transfer protein</fullName>
    </submittedName>
</protein>
<dbReference type="InterPro" id="IPR009989">
    <property type="entry name" value="TrbM"/>
</dbReference>
<gene>
    <name evidence="2" type="ORF">Q2362_07935</name>
</gene>
<keyword evidence="1" id="KW-0732">Signal</keyword>
<accession>A0ABT8T8K6</accession>
<dbReference type="Proteomes" id="UP001171111">
    <property type="component" value="Unassembled WGS sequence"/>
</dbReference>
<name>A0ABT8T8K6_9BACT</name>
<keyword evidence="3" id="KW-1185">Reference proteome</keyword>
<feature type="signal peptide" evidence="1">
    <location>
        <begin position="1"/>
        <end position="22"/>
    </location>
</feature>
<feature type="chain" id="PRO_5047296203" evidence="1">
    <location>
        <begin position="23"/>
        <end position="190"/>
    </location>
</feature>
<reference evidence="2 3" key="1">
    <citation type="submission" date="2023-06" db="EMBL/GenBank/DDBJ databases">
        <title>Campylobacter magnum sp. nov., isolated from cecal contents of domestic pigs (Sus scrofa domesticus).</title>
        <authorList>
            <person name="Papic B."/>
            <person name="Gruntar I."/>
        </authorList>
    </citation>
    <scope>NUCLEOTIDE SEQUENCE [LARGE SCALE GENOMIC DNA]</scope>
    <source>
        <strain evidence="3">34484-21</strain>
    </source>
</reference>
<organism evidence="2 3">
    <name type="scientific">Campylobacter magnus</name>
    <dbReference type="NCBI Taxonomy" id="3026462"/>
    <lineage>
        <taxon>Bacteria</taxon>
        <taxon>Pseudomonadati</taxon>
        <taxon>Campylobacterota</taxon>
        <taxon>Epsilonproteobacteria</taxon>
        <taxon>Campylobacterales</taxon>
        <taxon>Campylobacteraceae</taxon>
        <taxon>Campylobacter</taxon>
    </lineage>
</organism>
<sequence length="190" mass="21161">MKKIFKVIVASAFLLCFGNAQNNLDLSSLTKELTGDTKLACEAILCLSAATRPGECAASIAKYFSINAKEWAETIAKRKAFLKLCPVGDGGNDNTFVNLRDNVLVNLRSDCSPESLNSRIQVDIFNFDGGTRKVRINPTLPSGCASLMNHNYTDTKLKYTCSDKFYTSYEWDRGYTTDNKPINKNCWVKE</sequence>
<proteinExistence type="predicted"/>
<dbReference type="EMBL" id="JAULJQ010000010">
    <property type="protein sequence ID" value="MDO2410012.1"/>
    <property type="molecule type" value="Genomic_DNA"/>
</dbReference>
<dbReference type="Pfam" id="PF07424">
    <property type="entry name" value="TrbM"/>
    <property type="match status" value="1"/>
</dbReference>